<evidence type="ECO:0000256" key="5">
    <source>
        <dbReference type="ARBA" id="ARBA00022737"/>
    </source>
</evidence>
<feature type="active site" description="Charge relay system" evidence="9">
    <location>
        <position position="176"/>
    </location>
</feature>
<dbReference type="SUPFAM" id="SSF50156">
    <property type="entry name" value="PDZ domain-like"/>
    <property type="match status" value="2"/>
</dbReference>
<evidence type="ECO:0000256" key="2">
    <source>
        <dbReference type="ARBA" id="ARBA00010541"/>
    </source>
</evidence>
<feature type="domain" description="PDZ" evidence="12">
    <location>
        <begin position="406"/>
        <end position="473"/>
    </location>
</feature>
<keyword evidence="4" id="KW-0732">Signal</keyword>
<feature type="binding site" evidence="10">
    <location>
        <position position="176"/>
    </location>
    <ligand>
        <name>substrate</name>
    </ligand>
</feature>
<dbReference type="Pfam" id="PF13365">
    <property type="entry name" value="Trypsin_2"/>
    <property type="match status" value="1"/>
</dbReference>
<dbReference type="InterPro" id="IPR036034">
    <property type="entry name" value="PDZ_sf"/>
</dbReference>
<organism evidence="13 14">
    <name type="scientific">Sorangium cellulosum</name>
    <name type="common">Polyangium cellulosum</name>
    <dbReference type="NCBI Taxonomy" id="56"/>
    <lineage>
        <taxon>Bacteria</taxon>
        <taxon>Pseudomonadati</taxon>
        <taxon>Myxococcota</taxon>
        <taxon>Polyangia</taxon>
        <taxon>Polyangiales</taxon>
        <taxon>Polyangiaceae</taxon>
        <taxon>Sorangium</taxon>
    </lineage>
</organism>
<dbReference type="NCBIfam" id="TIGR02037">
    <property type="entry name" value="degP_htrA_DO"/>
    <property type="match status" value="1"/>
</dbReference>
<dbReference type="PANTHER" id="PTHR22939:SF129">
    <property type="entry name" value="SERINE PROTEASE HTRA2, MITOCHONDRIAL"/>
    <property type="match status" value="1"/>
</dbReference>
<keyword evidence="7" id="KW-0378">Hydrolase</keyword>
<dbReference type="AlphaFoldDB" id="A0A150PT65"/>
<dbReference type="GO" id="GO:0004252">
    <property type="term" value="F:serine-type endopeptidase activity"/>
    <property type="evidence" value="ECO:0007669"/>
    <property type="project" value="InterPro"/>
</dbReference>
<comment type="similarity">
    <text evidence="2">Belongs to the peptidase S1C family.</text>
</comment>
<evidence type="ECO:0000256" key="10">
    <source>
        <dbReference type="PIRSR" id="PIRSR611782-2"/>
    </source>
</evidence>
<evidence type="ECO:0000313" key="13">
    <source>
        <dbReference type="EMBL" id="KYF58862.1"/>
    </source>
</evidence>
<feature type="region of interest" description="Disordered" evidence="11">
    <location>
        <begin position="100"/>
        <end position="125"/>
    </location>
</feature>
<evidence type="ECO:0000256" key="4">
    <source>
        <dbReference type="ARBA" id="ARBA00022729"/>
    </source>
</evidence>
<keyword evidence="3" id="KW-0645">Protease</keyword>
<keyword evidence="5" id="KW-0677">Repeat</keyword>
<evidence type="ECO:0000259" key="12">
    <source>
        <dbReference type="PROSITE" id="PS50106"/>
    </source>
</evidence>
<evidence type="ECO:0000313" key="14">
    <source>
        <dbReference type="Proteomes" id="UP000075604"/>
    </source>
</evidence>
<keyword evidence="8" id="KW-0720">Serine protease</keyword>
<dbReference type="InterPro" id="IPR041489">
    <property type="entry name" value="PDZ_6"/>
</dbReference>
<dbReference type="EMBL" id="JELX01001474">
    <property type="protein sequence ID" value="KYF58862.1"/>
    <property type="molecule type" value="Genomic_DNA"/>
</dbReference>
<dbReference type="SMART" id="SM00228">
    <property type="entry name" value="PDZ"/>
    <property type="match status" value="2"/>
</dbReference>
<accession>A0A150PT65</accession>
<feature type="binding site" evidence="10">
    <location>
        <begin position="248"/>
        <end position="250"/>
    </location>
    <ligand>
        <name>substrate</name>
    </ligand>
</feature>
<feature type="binding site" evidence="10">
    <location>
        <position position="146"/>
    </location>
    <ligand>
        <name>substrate</name>
    </ligand>
</feature>
<evidence type="ECO:0000256" key="1">
    <source>
        <dbReference type="ARBA" id="ARBA00004418"/>
    </source>
</evidence>
<dbReference type="PRINTS" id="PR00834">
    <property type="entry name" value="PROTEASES2C"/>
</dbReference>
<dbReference type="InterPro" id="IPR011782">
    <property type="entry name" value="Pept_S1C_Do"/>
</dbReference>
<dbReference type="CDD" id="cd10839">
    <property type="entry name" value="cpPDZ1_DegP-like"/>
    <property type="match status" value="1"/>
</dbReference>
<dbReference type="GO" id="GO:0006508">
    <property type="term" value="P:proteolysis"/>
    <property type="evidence" value="ECO:0007669"/>
    <property type="project" value="UniProtKB-KW"/>
</dbReference>
<gene>
    <name evidence="13" type="ORF">BE04_47460</name>
</gene>
<feature type="active site" description="Charge relay system" evidence="9">
    <location>
        <position position="250"/>
    </location>
</feature>
<dbReference type="InterPro" id="IPR001478">
    <property type="entry name" value="PDZ"/>
</dbReference>
<evidence type="ECO:0000256" key="6">
    <source>
        <dbReference type="ARBA" id="ARBA00022764"/>
    </source>
</evidence>
<evidence type="ECO:0000256" key="7">
    <source>
        <dbReference type="ARBA" id="ARBA00022801"/>
    </source>
</evidence>
<evidence type="ECO:0000256" key="8">
    <source>
        <dbReference type="ARBA" id="ARBA00022825"/>
    </source>
</evidence>
<comment type="subcellular location">
    <subcellularLocation>
        <location evidence="1">Periplasm</location>
    </subcellularLocation>
</comment>
<feature type="domain" description="PDZ" evidence="12">
    <location>
        <begin position="295"/>
        <end position="387"/>
    </location>
</feature>
<dbReference type="SUPFAM" id="SSF50494">
    <property type="entry name" value="Trypsin-like serine proteases"/>
    <property type="match status" value="1"/>
</dbReference>
<evidence type="ECO:0000256" key="9">
    <source>
        <dbReference type="PIRSR" id="PIRSR611782-1"/>
    </source>
</evidence>
<keyword evidence="6" id="KW-0574">Periplasm</keyword>
<proteinExistence type="inferred from homology"/>
<evidence type="ECO:0000256" key="3">
    <source>
        <dbReference type="ARBA" id="ARBA00022670"/>
    </source>
</evidence>
<dbReference type="GO" id="GO:0042597">
    <property type="term" value="C:periplasmic space"/>
    <property type="evidence" value="ECO:0007669"/>
    <property type="project" value="UniProtKB-SubCell"/>
</dbReference>
<sequence length="506" mass="52895">MHARWAVPLAVITALPLGCLDRAERRVEQIAEATPPPAPGPLDVPPSAREAVSLQEGFAPIVSRVSAAVVNVSSVRFVRPPAPERVPFFSNPFFREFFGMGGDGRDGRDDRSGQEGQAPGPLVQREQSLGSGVIVSREGHVITNAHVVQGATQVRVAVPGRQEMKATVVGVDAKTDVAVLKLEGGELAFAPFGDSDAVRVGDFALAIGNPFGIGQTVTQGIISAVGRGNMGIVDYEDFLQTDAAINPGNSGGALINMAGELIGINTAILARGAQGNQGIGFAVPSKLARAVMEQIVEHGRVIRGALGVAIQDVSPGLAEALGLPPDTRGAVVSDVSEGSAADKAGLRRGDVIVALRGEHLDDGRDLRMRIAETKPGTGVELRVLRDGRSLELTATLDELPEPKAEALTPAPTPTGALGIEVAALSDDLRRRFEIPGDVKGALVVGLSPGSPAARAGLGPGDVLLEVNRKPLTGPEQLKQEVDATDKRPVLLLAWREGRTRFVLVER</sequence>
<dbReference type="Proteomes" id="UP000075604">
    <property type="component" value="Unassembled WGS sequence"/>
</dbReference>
<comment type="caution">
    <text evidence="13">The sequence shown here is derived from an EMBL/GenBank/DDBJ whole genome shotgun (WGS) entry which is preliminary data.</text>
</comment>
<dbReference type="Pfam" id="PF17820">
    <property type="entry name" value="PDZ_6"/>
    <property type="match status" value="1"/>
</dbReference>
<protein>
    <recommendedName>
        <fullName evidence="12">PDZ domain-containing protein</fullName>
    </recommendedName>
</protein>
<dbReference type="Gene3D" id="2.40.10.120">
    <property type="match status" value="1"/>
</dbReference>
<dbReference type="InterPro" id="IPR009003">
    <property type="entry name" value="Peptidase_S1_PA"/>
</dbReference>
<reference evidence="13 14" key="1">
    <citation type="submission" date="2014-02" db="EMBL/GenBank/DDBJ databases">
        <title>The small core and large imbalanced accessory genome model reveals a collaborative survival strategy of Sorangium cellulosum strains in nature.</title>
        <authorList>
            <person name="Han K."/>
            <person name="Peng R."/>
            <person name="Blom J."/>
            <person name="Li Y.-Z."/>
        </authorList>
    </citation>
    <scope>NUCLEOTIDE SEQUENCE [LARGE SCALE GENOMIC DNA]</scope>
    <source>
        <strain evidence="13 14">So0157-18</strain>
    </source>
</reference>
<feature type="binding site" evidence="10">
    <location>
        <begin position="266"/>
        <end position="270"/>
    </location>
    <ligand>
        <name>substrate</name>
    </ligand>
</feature>
<dbReference type="Pfam" id="PF13180">
    <property type="entry name" value="PDZ_2"/>
    <property type="match status" value="1"/>
</dbReference>
<dbReference type="PROSITE" id="PS50106">
    <property type="entry name" value="PDZ"/>
    <property type="match status" value="2"/>
</dbReference>
<dbReference type="FunFam" id="2.40.10.10:FF:000001">
    <property type="entry name" value="Periplasmic serine protease DegS"/>
    <property type="match status" value="1"/>
</dbReference>
<feature type="compositionally biased region" description="Basic and acidic residues" evidence="11">
    <location>
        <begin position="103"/>
        <end position="113"/>
    </location>
</feature>
<feature type="active site" description="Charge relay system" evidence="9">
    <location>
        <position position="146"/>
    </location>
</feature>
<name>A0A150PT65_SORCE</name>
<evidence type="ECO:0000256" key="11">
    <source>
        <dbReference type="SAM" id="MobiDB-lite"/>
    </source>
</evidence>
<dbReference type="PANTHER" id="PTHR22939">
    <property type="entry name" value="SERINE PROTEASE FAMILY S1C HTRA-RELATED"/>
    <property type="match status" value="1"/>
</dbReference>
<dbReference type="InterPro" id="IPR001940">
    <property type="entry name" value="Peptidase_S1C"/>
</dbReference>
<dbReference type="Gene3D" id="2.30.42.10">
    <property type="match status" value="2"/>
</dbReference>